<evidence type="ECO:0000256" key="3">
    <source>
        <dbReference type="ARBA" id="ARBA00022692"/>
    </source>
</evidence>
<evidence type="ECO:0000256" key="4">
    <source>
        <dbReference type="ARBA" id="ARBA00022989"/>
    </source>
</evidence>
<sequence length="519" mass="56239">MLAVAQAQPRHSSAYRCCVDRHLRIGIWNFSLAPINSYDNATRTWSGYLADRIQMLSDELGFSYELVGVPTINPWLRNKDGISDAWSPAGGVLSGTLDTELISDSSDLPSHNLSSLLLDPRFAYTSSLITTSMGALVHTTTRPPSIWQLFEPFDNKLWVAIVSALLGYAMLLVLLSGALSRCSRRNPTAPLTNMVSSSYHTVSACFGGEDYEWISGPMRLLRLSLLAFVLVTGSCYTANLAAFFNRSNVEIRGPKDANGFKASVVCIARELASQIHPYVSGVVRIGGIHDKTDEAEVALEHLRTGTCDAWVNNRYYLQSQHLQRCETTRLLSFVDIIPSPAGRAFVETSFRVGETCSAPLTDAQTISVESMTGLFYICGGVALLSLLFACCRSALAGILRRSGHVAPDRSLDHTATDGEMLRLLIEKVSSLQSELAALKSADGEAPQRPERHHWQSARRLSSQGGAAAQWSDAEPPFSFAAAARFRLAARKVGRGSRSQSQSAGRARPRGAAGAGPGSP</sequence>
<evidence type="ECO:0000256" key="7">
    <source>
        <dbReference type="ARBA" id="ARBA00023170"/>
    </source>
</evidence>
<evidence type="ECO:0000256" key="10">
    <source>
        <dbReference type="ARBA" id="ARBA00023303"/>
    </source>
</evidence>
<dbReference type="GeneID" id="17256690"/>
<name>A0A0D3IH03_EMIH1</name>
<keyword evidence="10" id="KW-0407">Ion channel</keyword>
<dbReference type="SUPFAM" id="SSF53850">
    <property type="entry name" value="Periplasmic binding protein-like II"/>
    <property type="match status" value="1"/>
</dbReference>
<keyword evidence="6 12" id="KW-0472">Membrane</keyword>
<accession>A0A0D3IH03</accession>
<organism evidence="14 15">
    <name type="scientific">Emiliania huxleyi (strain CCMP1516)</name>
    <dbReference type="NCBI Taxonomy" id="280463"/>
    <lineage>
        <taxon>Eukaryota</taxon>
        <taxon>Haptista</taxon>
        <taxon>Haptophyta</taxon>
        <taxon>Prymnesiophyceae</taxon>
        <taxon>Isochrysidales</taxon>
        <taxon>Noelaerhabdaceae</taxon>
        <taxon>Emiliania</taxon>
    </lineage>
</organism>
<dbReference type="Proteomes" id="UP000013827">
    <property type="component" value="Unassembled WGS sequence"/>
</dbReference>
<keyword evidence="7" id="KW-0675">Receptor</keyword>
<evidence type="ECO:0000256" key="2">
    <source>
        <dbReference type="ARBA" id="ARBA00022448"/>
    </source>
</evidence>
<evidence type="ECO:0000259" key="13">
    <source>
        <dbReference type="Pfam" id="PF00060"/>
    </source>
</evidence>
<feature type="transmembrane region" description="Helical" evidence="12">
    <location>
        <begin position="223"/>
        <end position="244"/>
    </location>
</feature>
<feature type="transmembrane region" description="Helical" evidence="12">
    <location>
        <begin position="157"/>
        <end position="179"/>
    </location>
</feature>
<evidence type="ECO:0000256" key="11">
    <source>
        <dbReference type="SAM" id="MobiDB-lite"/>
    </source>
</evidence>
<protein>
    <recommendedName>
        <fullName evidence="13">Ionotropic glutamate receptor C-terminal domain-containing protein</fullName>
    </recommendedName>
</protein>
<keyword evidence="5" id="KW-0406">Ion transport</keyword>
<dbReference type="PaxDb" id="2903-EOD10538"/>
<keyword evidence="3 12" id="KW-0812">Transmembrane</keyword>
<reference evidence="15" key="1">
    <citation type="journal article" date="2013" name="Nature">
        <title>Pan genome of the phytoplankton Emiliania underpins its global distribution.</title>
        <authorList>
            <person name="Read B.A."/>
            <person name="Kegel J."/>
            <person name="Klute M.J."/>
            <person name="Kuo A."/>
            <person name="Lefebvre S.C."/>
            <person name="Maumus F."/>
            <person name="Mayer C."/>
            <person name="Miller J."/>
            <person name="Monier A."/>
            <person name="Salamov A."/>
            <person name="Young J."/>
            <person name="Aguilar M."/>
            <person name="Claverie J.M."/>
            <person name="Frickenhaus S."/>
            <person name="Gonzalez K."/>
            <person name="Herman E.K."/>
            <person name="Lin Y.C."/>
            <person name="Napier J."/>
            <person name="Ogata H."/>
            <person name="Sarno A.F."/>
            <person name="Shmutz J."/>
            <person name="Schroeder D."/>
            <person name="de Vargas C."/>
            <person name="Verret F."/>
            <person name="von Dassow P."/>
            <person name="Valentin K."/>
            <person name="Van de Peer Y."/>
            <person name="Wheeler G."/>
            <person name="Dacks J.B."/>
            <person name="Delwiche C.F."/>
            <person name="Dyhrman S.T."/>
            <person name="Glockner G."/>
            <person name="John U."/>
            <person name="Richards T."/>
            <person name="Worden A.Z."/>
            <person name="Zhang X."/>
            <person name="Grigoriev I.V."/>
            <person name="Allen A.E."/>
            <person name="Bidle K."/>
            <person name="Borodovsky M."/>
            <person name="Bowler C."/>
            <person name="Brownlee C."/>
            <person name="Cock J.M."/>
            <person name="Elias M."/>
            <person name="Gladyshev V.N."/>
            <person name="Groth M."/>
            <person name="Guda C."/>
            <person name="Hadaegh A."/>
            <person name="Iglesias-Rodriguez M.D."/>
            <person name="Jenkins J."/>
            <person name="Jones B.M."/>
            <person name="Lawson T."/>
            <person name="Leese F."/>
            <person name="Lindquist E."/>
            <person name="Lobanov A."/>
            <person name="Lomsadze A."/>
            <person name="Malik S.B."/>
            <person name="Marsh M.E."/>
            <person name="Mackinder L."/>
            <person name="Mock T."/>
            <person name="Mueller-Roeber B."/>
            <person name="Pagarete A."/>
            <person name="Parker M."/>
            <person name="Probert I."/>
            <person name="Quesneville H."/>
            <person name="Raines C."/>
            <person name="Rensing S.A."/>
            <person name="Riano-Pachon D.M."/>
            <person name="Richier S."/>
            <person name="Rokitta S."/>
            <person name="Shiraiwa Y."/>
            <person name="Soanes D.M."/>
            <person name="van der Giezen M."/>
            <person name="Wahlund T.M."/>
            <person name="Williams B."/>
            <person name="Wilson W."/>
            <person name="Wolfe G."/>
            <person name="Wurch L.L."/>
        </authorList>
    </citation>
    <scope>NUCLEOTIDE SEQUENCE</scope>
</reference>
<keyword evidence="15" id="KW-1185">Reference proteome</keyword>
<keyword evidence="9" id="KW-1071">Ligand-gated ion channel</keyword>
<dbReference type="InterPro" id="IPR015683">
    <property type="entry name" value="Ionotropic_Glu_rcpt"/>
</dbReference>
<dbReference type="KEGG" id="ehx:EMIHUDRAFT_120549"/>
<dbReference type="GO" id="GO:0016020">
    <property type="term" value="C:membrane"/>
    <property type="evidence" value="ECO:0007669"/>
    <property type="project" value="UniProtKB-SubCell"/>
</dbReference>
<comment type="subcellular location">
    <subcellularLocation>
        <location evidence="1">Membrane</location>
        <topology evidence="1">Multi-pass membrane protein</topology>
    </subcellularLocation>
</comment>
<dbReference type="OMA" id="GGEDYEW"/>
<evidence type="ECO:0000256" key="5">
    <source>
        <dbReference type="ARBA" id="ARBA00023065"/>
    </source>
</evidence>
<dbReference type="InterPro" id="IPR001320">
    <property type="entry name" value="Iontro_rcpt_C"/>
</dbReference>
<evidence type="ECO:0000256" key="6">
    <source>
        <dbReference type="ARBA" id="ARBA00023136"/>
    </source>
</evidence>
<dbReference type="RefSeq" id="XP_005762967.1">
    <property type="nucleotide sequence ID" value="XM_005762910.1"/>
</dbReference>
<dbReference type="Gene3D" id="1.10.287.70">
    <property type="match status" value="1"/>
</dbReference>
<feature type="compositionally biased region" description="Low complexity" evidence="11">
    <location>
        <begin position="495"/>
        <end position="511"/>
    </location>
</feature>
<reference evidence="14" key="2">
    <citation type="submission" date="2024-10" db="UniProtKB">
        <authorList>
            <consortium name="EnsemblProtists"/>
        </authorList>
    </citation>
    <scope>IDENTIFICATION</scope>
</reference>
<keyword evidence="8" id="KW-0325">Glycoprotein</keyword>
<proteinExistence type="predicted"/>
<keyword evidence="4 12" id="KW-1133">Transmembrane helix</keyword>
<feature type="region of interest" description="Disordered" evidence="11">
    <location>
        <begin position="439"/>
        <end position="471"/>
    </location>
</feature>
<feature type="transmembrane region" description="Helical" evidence="12">
    <location>
        <begin position="374"/>
        <end position="395"/>
    </location>
</feature>
<keyword evidence="2" id="KW-0813">Transport</keyword>
<dbReference type="HOGENOM" id="CLU_525257_0_0_1"/>
<evidence type="ECO:0000313" key="15">
    <source>
        <dbReference type="Proteomes" id="UP000013827"/>
    </source>
</evidence>
<evidence type="ECO:0000256" key="9">
    <source>
        <dbReference type="ARBA" id="ARBA00023286"/>
    </source>
</evidence>
<evidence type="ECO:0000313" key="14">
    <source>
        <dbReference type="EnsemblProtists" id="EOD10538"/>
    </source>
</evidence>
<evidence type="ECO:0000256" key="12">
    <source>
        <dbReference type="SAM" id="Phobius"/>
    </source>
</evidence>
<dbReference type="GO" id="GO:0015276">
    <property type="term" value="F:ligand-gated monoatomic ion channel activity"/>
    <property type="evidence" value="ECO:0007669"/>
    <property type="project" value="InterPro"/>
</dbReference>
<dbReference type="EnsemblProtists" id="EOD10538">
    <property type="protein sequence ID" value="EOD10538"/>
    <property type="gene ID" value="EMIHUDRAFT_120549"/>
</dbReference>
<feature type="domain" description="Ionotropic glutamate receptor C-terminal" evidence="13">
    <location>
        <begin position="155"/>
        <end position="380"/>
    </location>
</feature>
<dbReference type="STRING" id="2903.R1BL28"/>
<evidence type="ECO:0000256" key="1">
    <source>
        <dbReference type="ARBA" id="ARBA00004141"/>
    </source>
</evidence>
<evidence type="ECO:0000256" key="8">
    <source>
        <dbReference type="ARBA" id="ARBA00023180"/>
    </source>
</evidence>
<dbReference type="AlphaFoldDB" id="A0A0D3IH03"/>
<dbReference type="PANTHER" id="PTHR18966">
    <property type="entry name" value="IONOTROPIC GLUTAMATE RECEPTOR"/>
    <property type="match status" value="1"/>
</dbReference>
<dbReference type="Pfam" id="PF00060">
    <property type="entry name" value="Lig_chan"/>
    <property type="match status" value="1"/>
</dbReference>
<feature type="region of interest" description="Disordered" evidence="11">
    <location>
        <begin position="490"/>
        <end position="519"/>
    </location>
</feature>
<feature type="compositionally biased region" description="Basic and acidic residues" evidence="11">
    <location>
        <begin position="441"/>
        <end position="453"/>
    </location>
</feature>